<dbReference type="EMBL" id="JAJJMB010004716">
    <property type="protein sequence ID" value="KAI3942147.1"/>
    <property type="molecule type" value="Genomic_DNA"/>
</dbReference>
<keyword evidence="7" id="KW-1185">Reference proteome</keyword>
<dbReference type="AlphaFoldDB" id="A0AAD4XQ21"/>
<dbReference type="GO" id="GO:0003714">
    <property type="term" value="F:transcription corepressor activity"/>
    <property type="evidence" value="ECO:0007669"/>
    <property type="project" value="InterPro"/>
</dbReference>
<dbReference type="InterPro" id="IPR045183">
    <property type="entry name" value="Ebi-like"/>
</dbReference>
<keyword evidence="2 5" id="KW-0853">WD repeat</keyword>
<dbReference type="InterPro" id="IPR019775">
    <property type="entry name" value="WD40_repeat_CS"/>
</dbReference>
<evidence type="ECO:0000256" key="1">
    <source>
        <dbReference type="ARBA" id="ARBA00004123"/>
    </source>
</evidence>
<dbReference type="PANTHER" id="PTHR22846:SF2">
    <property type="entry name" value="F-BOX-LIKE_WD REPEAT-CONTAINING PROTEIN EBI"/>
    <property type="match status" value="1"/>
</dbReference>
<evidence type="ECO:0000256" key="3">
    <source>
        <dbReference type="ARBA" id="ARBA00022737"/>
    </source>
</evidence>
<evidence type="ECO:0000256" key="5">
    <source>
        <dbReference type="PROSITE-ProRule" id="PRU00221"/>
    </source>
</evidence>
<evidence type="ECO:0000256" key="4">
    <source>
        <dbReference type="ARBA" id="ARBA00023242"/>
    </source>
</evidence>
<dbReference type="GO" id="GO:0006357">
    <property type="term" value="P:regulation of transcription by RNA polymerase II"/>
    <property type="evidence" value="ECO:0007669"/>
    <property type="project" value="TreeGrafter"/>
</dbReference>
<dbReference type="InterPro" id="IPR036322">
    <property type="entry name" value="WD40_repeat_dom_sf"/>
</dbReference>
<dbReference type="PROSITE" id="PS00678">
    <property type="entry name" value="WD_REPEATS_1"/>
    <property type="match status" value="1"/>
</dbReference>
<protein>
    <submittedName>
        <fullName evidence="6">Uncharacterized protein</fullName>
    </submittedName>
</protein>
<dbReference type="SUPFAM" id="SSF50978">
    <property type="entry name" value="WD40 repeat-like"/>
    <property type="match status" value="1"/>
</dbReference>
<dbReference type="GO" id="GO:0000118">
    <property type="term" value="C:histone deacetylase complex"/>
    <property type="evidence" value="ECO:0007669"/>
    <property type="project" value="TreeGrafter"/>
</dbReference>
<proteinExistence type="predicted"/>
<dbReference type="Gene3D" id="2.130.10.10">
    <property type="entry name" value="YVTN repeat-like/Quinoprotein amine dehydrogenase"/>
    <property type="match status" value="1"/>
</dbReference>
<feature type="repeat" description="WD" evidence="5">
    <location>
        <begin position="161"/>
        <end position="207"/>
    </location>
</feature>
<dbReference type="SMART" id="SM00320">
    <property type="entry name" value="WD40"/>
    <property type="match status" value="4"/>
</dbReference>
<dbReference type="PROSITE" id="PS50082">
    <property type="entry name" value="WD_REPEATS_2"/>
    <property type="match status" value="2"/>
</dbReference>
<evidence type="ECO:0000256" key="2">
    <source>
        <dbReference type="ARBA" id="ARBA00022574"/>
    </source>
</evidence>
<sequence length="234" mass="26581">MQNRRQNGIVLEHCKDDKNQTDKDVTALGWNGERTLLATASLDAKASILFLFPIAFSNRQPWDLRGTLTEHKGPIISLKWNKDQFEFHSGSDCDTFATRCADGKINICKVGESRPVKTFLGHKGEVNSVKWDASGSLLASCSEDCTAKIWSMNQDDCVYDLKMHTKEVYAVKWSPSCPGTSNRILASASFDTTIKLWDVEHRSLVRILDGQRYELCVLYFIQPKWRVSGKRIFR</sequence>
<dbReference type="Pfam" id="PF00400">
    <property type="entry name" value="WD40"/>
    <property type="match status" value="2"/>
</dbReference>
<dbReference type="PANTHER" id="PTHR22846">
    <property type="entry name" value="WD40 REPEAT PROTEIN"/>
    <property type="match status" value="1"/>
</dbReference>
<dbReference type="Proteomes" id="UP001202328">
    <property type="component" value="Unassembled WGS sequence"/>
</dbReference>
<comment type="caution">
    <text evidence="6">The sequence shown here is derived from an EMBL/GenBank/DDBJ whole genome shotgun (WGS) entry which is preliminary data.</text>
</comment>
<evidence type="ECO:0000313" key="6">
    <source>
        <dbReference type="EMBL" id="KAI3942147.1"/>
    </source>
</evidence>
<evidence type="ECO:0000313" key="7">
    <source>
        <dbReference type="Proteomes" id="UP001202328"/>
    </source>
</evidence>
<organism evidence="6 7">
    <name type="scientific">Papaver atlanticum</name>
    <dbReference type="NCBI Taxonomy" id="357466"/>
    <lineage>
        <taxon>Eukaryota</taxon>
        <taxon>Viridiplantae</taxon>
        <taxon>Streptophyta</taxon>
        <taxon>Embryophyta</taxon>
        <taxon>Tracheophyta</taxon>
        <taxon>Spermatophyta</taxon>
        <taxon>Magnoliopsida</taxon>
        <taxon>Ranunculales</taxon>
        <taxon>Papaveraceae</taxon>
        <taxon>Papaveroideae</taxon>
        <taxon>Papaver</taxon>
    </lineage>
</organism>
<accession>A0AAD4XQ21</accession>
<name>A0AAD4XQ21_9MAGN</name>
<gene>
    <name evidence="6" type="ORF">MKW98_003746</name>
</gene>
<keyword evidence="4" id="KW-0539">Nucleus</keyword>
<dbReference type="InterPro" id="IPR015943">
    <property type="entry name" value="WD40/YVTN_repeat-like_dom_sf"/>
</dbReference>
<keyword evidence="3" id="KW-0677">Repeat</keyword>
<dbReference type="PROSITE" id="PS50294">
    <property type="entry name" value="WD_REPEATS_REGION"/>
    <property type="match status" value="2"/>
</dbReference>
<feature type="repeat" description="WD" evidence="5">
    <location>
        <begin position="119"/>
        <end position="160"/>
    </location>
</feature>
<dbReference type="InterPro" id="IPR001680">
    <property type="entry name" value="WD40_rpt"/>
</dbReference>
<comment type="subcellular location">
    <subcellularLocation>
        <location evidence="1">Nucleus</location>
    </subcellularLocation>
</comment>
<reference evidence="6" key="1">
    <citation type="submission" date="2022-04" db="EMBL/GenBank/DDBJ databases">
        <title>A functionally conserved STORR gene fusion in Papaver species that diverged 16.8 million years ago.</title>
        <authorList>
            <person name="Catania T."/>
        </authorList>
    </citation>
    <scope>NUCLEOTIDE SEQUENCE</scope>
    <source>
        <strain evidence="6">S-188037</strain>
    </source>
</reference>